<dbReference type="Pfam" id="PF00993">
    <property type="entry name" value="MHC_II_alpha"/>
    <property type="match status" value="1"/>
</dbReference>
<dbReference type="PANTHER" id="PTHR19944">
    <property type="entry name" value="MHC CLASS II-RELATED"/>
    <property type="match status" value="1"/>
</dbReference>
<dbReference type="InterPro" id="IPR011162">
    <property type="entry name" value="MHC_I/II-like_Ag-recog"/>
</dbReference>
<dbReference type="PROSITE" id="PS50835">
    <property type="entry name" value="IG_LIKE"/>
    <property type="match status" value="1"/>
</dbReference>
<keyword evidence="6 13" id="KW-1133">Transmembrane helix</keyword>
<dbReference type="InterPro" id="IPR014745">
    <property type="entry name" value="MHC_II_a/b_N"/>
</dbReference>
<evidence type="ECO:0000256" key="11">
    <source>
        <dbReference type="ARBA" id="ARBA00023182"/>
    </source>
</evidence>
<dbReference type="SMART" id="SM00920">
    <property type="entry name" value="MHC_II_alpha"/>
    <property type="match status" value="1"/>
</dbReference>
<dbReference type="PROSITE" id="PS00290">
    <property type="entry name" value="IG_MHC"/>
    <property type="match status" value="1"/>
</dbReference>
<keyword evidence="3 13" id="KW-0812">Transmembrane</keyword>
<keyword evidence="7" id="KW-1064">Adaptive immunity</keyword>
<dbReference type="CDD" id="cd05767">
    <property type="entry name" value="IgC1_MHC_II_alpha"/>
    <property type="match status" value="1"/>
</dbReference>
<keyword evidence="10" id="KW-0325">Glycoprotein</keyword>
<dbReference type="GO" id="GO:0002250">
    <property type="term" value="P:adaptive immune response"/>
    <property type="evidence" value="ECO:0007669"/>
    <property type="project" value="UniProtKB-KW"/>
</dbReference>
<comment type="similarity">
    <text evidence="2">Belongs to the MHC class II family.</text>
</comment>
<feature type="signal peptide" evidence="14">
    <location>
        <begin position="1"/>
        <end position="22"/>
    </location>
</feature>
<dbReference type="GO" id="GO:0002504">
    <property type="term" value="P:antigen processing and presentation of peptide or polysaccharide antigen via MHC class II"/>
    <property type="evidence" value="ECO:0007669"/>
    <property type="project" value="UniProtKB-KW"/>
</dbReference>
<evidence type="ECO:0000256" key="1">
    <source>
        <dbReference type="ARBA" id="ARBA00004479"/>
    </source>
</evidence>
<sequence>MNYSMVTAVLLGVVCVLVKVEGHIDNYVVGCKTNDTDSEDDAQLDGNEMFYVEFKNKEAVMTLPKFVDDWKAAETWVQQAQAQHQICLSNLNVAVKAEQSPPEEIDPPQSTIYPRNKVVLGKSNILICFVTNFYPPPVKVKWTKNNAEMKEGVTLSRYYPNSDFTFQQLSTLSITPEEGDIYSCSVEHKGLQEPLTKIWEPEVHKGPNMAAMAFCGIGLTLGLLGVGVGTFFLIKGNNCN</sequence>
<evidence type="ECO:0000259" key="15">
    <source>
        <dbReference type="PROSITE" id="PS50835"/>
    </source>
</evidence>
<evidence type="ECO:0000313" key="16">
    <source>
        <dbReference type="EMBL" id="KAJ8362608.1"/>
    </source>
</evidence>
<evidence type="ECO:0000256" key="5">
    <source>
        <dbReference type="ARBA" id="ARBA00022859"/>
    </source>
</evidence>
<dbReference type="InterPro" id="IPR036179">
    <property type="entry name" value="Ig-like_dom_sf"/>
</dbReference>
<dbReference type="AlphaFoldDB" id="A0AAD7R540"/>
<dbReference type="Gene3D" id="3.10.320.10">
    <property type="entry name" value="Class II Histocompatibility Antigen, M Beta Chain, Chain B, domain 1"/>
    <property type="match status" value="1"/>
</dbReference>
<evidence type="ECO:0000256" key="8">
    <source>
        <dbReference type="ARBA" id="ARBA00023136"/>
    </source>
</evidence>
<dbReference type="InterPro" id="IPR050160">
    <property type="entry name" value="MHC/Immunoglobulin"/>
</dbReference>
<keyword evidence="4 14" id="KW-0732">Signal</keyword>
<keyword evidence="9" id="KW-1015">Disulfide bond</keyword>
<evidence type="ECO:0000313" key="17">
    <source>
        <dbReference type="Proteomes" id="UP001221898"/>
    </source>
</evidence>
<keyword evidence="17" id="KW-1185">Reference proteome</keyword>
<feature type="chain" id="PRO_5042042976" description="Ig-like domain-containing protein" evidence="14">
    <location>
        <begin position="23"/>
        <end position="240"/>
    </location>
</feature>
<evidence type="ECO:0000256" key="4">
    <source>
        <dbReference type="ARBA" id="ARBA00022729"/>
    </source>
</evidence>
<evidence type="ECO:0000256" key="12">
    <source>
        <dbReference type="ARBA" id="ARBA00023319"/>
    </source>
</evidence>
<evidence type="ECO:0000256" key="2">
    <source>
        <dbReference type="ARBA" id="ARBA00007394"/>
    </source>
</evidence>
<dbReference type="SUPFAM" id="SSF54452">
    <property type="entry name" value="MHC antigen-recognition domain"/>
    <property type="match status" value="1"/>
</dbReference>
<evidence type="ECO:0000256" key="6">
    <source>
        <dbReference type="ARBA" id="ARBA00022989"/>
    </source>
</evidence>
<dbReference type="SUPFAM" id="SSF48726">
    <property type="entry name" value="Immunoglobulin"/>
    <property type="match status" value="1"/>
</dbReference>
<evidence type="ECO:0000256" key="7">
    <source>
        <dbReference type="ARBA" id="ARBA00023130"/>
    </source>
</evidence>
<dbReference type="InterPro" id="IPR001003">
    <property type="entry name" value="MHC_II_a_N"/>
</dbReference>
<feature type="transmembrane region" description="Helical" evidence="13">
    <location>
        <begin position="211"/>
        <end position="234"/>
    </location>
</feature>
<dbReference type="PANTHER" id="PTHR19944:SF86">
    <property type="entry name" value="HLA CLASS II HISTOCOMPATIBILITY ANTIGEN, DR ALPHA CHAIN"/>
    <property type="match status" value="1"/>
</dbReference>
<keyword evidence="11" id="KW-0491">MHC II</keyword>
<dbReference type="GO" id="GO:0042613">
    <property type="term" value="C:MHC class II protein complex"/>
    <property type="evidence" value="ECO:0007669"/>
    <property type="project" value="UniProtKB-KW"/>
</dbReference>
<name>A0AAD7R540_9TELE</name>
<dbReference type="InterPro" id="IPR003006">
    <property type="entry name" value="Ig/MHC_CS"/>
</dbReference>
<dbReference type="InterPro" id="IPR007110">
    <property type="entry name" value="Ig-like_dom"/>
</dbReference>
<comment type="caution">
    <text evidence="16">The sequence shown here is derived from an EMBL/GenBank/DDBJ whole genome shotgun (WGS) entry which is preliminary data.</text>
</comment>
<evidence type="ECO:0000256" key="13">
    <source>
        <dbReference type="SAM" id="Phobius"/>
    </source>
</evidence>
<dbReference type="Gene3D" id="2.60.40.10">
    <property type="entry name" value="Immunoglobulins"/>
    <property type="match status" value="1"/>
</dbReference>
<reference evidence="16" key="1">
    <citation type="journal article" date="2023" name="Science">
        <title>Genome structures resolve the early diversification of teleost fishes.</title>
        <authorList>
            <person name="Parey E."/>
            <person name="Louis A."/>
            <person name="Montfort J."/>
            <person name="Bouchez O."/>
            <person name="Roques C."/>
            <person name="Iampietro C."/>
            <person name="Lluch J."/>
            <person name="Castinel A."/>
            <person name="Donnadieu C."/>
            <person name="Desvignes T."/>
            <person name="Floi Bucao C."/>
            <person name="Jouanno E."/>
            <person name="Wen M."/>
            <person name="Mejri S."/>
            <person name="Dirks R."/>
            <person name="Jansen H."/>
            <person name="Henkel C."/>
            <person name="Chen W.J."/>
            <person name="Zahm M."/>
            <person name="Cabau C."/>
            <person name="Klopp C."/>
            <person name="Thompson A.W."/>
            <person name="Robinson-Rechavi M."/>
            <person name="Braasch I."/>
            <person name="Lecointre G."/>
            <person name="Bobe J."/>
            <person name="Postlethwait J.H."/>
            <person name="Berthelot C."/>
            <person name="Roest Crollius H."/>
            <person name="Guiguen Y."/>
        </authorList>
    </citation>
    <scope>NUCLEOTIDE SEQUENCE</scope>
    <source>
        <strain evidence="16">NC1722</strain>
    </source>
</reference>
<dbReference type="Proteomes" id="UP001221898">
    <property type="component" value="Unassembled WGS sequence"/>
</dbReference>
<gene>
    <name evidence="16" type="ORF">AAFF_G00367550</name>
</gene>
<dbReference type="SMART" id="SM00407">
    <property type="entry name" value="IGc1"/>
    <property type="match status" value="1"/>
</dbReference>
<keyword evidence="12" id="KW-0393">Immunoglobulin domain</keyword>
<feature type="domain" description="Ig-like" evidence="15">
    <location>
        <begin position="108"/>
        <end position="196"/>
    </location>
</feature>
<dbReference type="InterPro" id="IPR003597">
    <property type="entry name" value="Ig_C1-set"/>
</dbReference>
<comment type="subcellular location">
    <subcellularLocation>
        <location evidence="1">Membrane</location>
        <topology evidence="1">Single-pass type I membrane protein</topology>
    </subcellularLocation>
</comment>
<proteinExistence type="inferred from homology"/>
<evidence type="ECO:0000256" key="9">
    <source>
        <dbReference type="ARBA" id="ARBA00023157"/>
    </source>
</evidence>
<evidence type="ECO:0000256" key="3">
    <source>
        <dbReference type="ARBA" id="ARBA00022692"/>
    </source>
</evidence>
<keyword evidence="5" id="KW-0391">Immunity</keyword>
<accession>A0AAD7R540</accession>
<dbReference type="EMBL" id="JAINUG010000630">
    <property type="protein sequence ID" value="KAJ8362608.1"/>
    <property type="molecule type" value="Genomic_DNA"/>
</dbReference>
<dbReference type="Pfam" id="PF07654">
    <property type="entry name" value="C1-set"/>
    <property type="match status" value="1"/>
</dbReference>
<protein>
    <recommendedName>
        <fullName evidence="15">Ig-like domain-containing protein</fullName>
    </recommendedName>
</protein>
<evidence type="ECO:0000256" key="10">
    <source>
        <dbReference type="ARBA" id="ARBA00023180"/>
    </source>
</evidence>
<dbReference type="InterPro" id="IPR013783">
    <property type="entry name" value="Ig-like_fold"/>
</dbReference>
<evidence type="ECO:0000256" key="14">
    <source>
        <dbReference type="SAM" id="SignalP"/>
    </source>
</evidence>
<keyword evidence="8 13" id="KW-0472">Membrane</keyword>
<organism evidence="16 17">
    <name type="scientific">Aldrovandia affinis</name>
    <dbReference type="NCBI Taxonomy" id="143900"/>
    <lineage>
        <taxon>Eukaryota</taxon>
        <taxon>Metazoa</taxon>
        <taxon>Chordata</taxon>
        <taxon>Craniata</taxon>
        <taxon>Vertebrata</taxon>
        <taxon>Euteleostomi</taxon>
        <taxon>Actinopterygii</taxon>
        <taxon>Neopterygii</taxon>
        <taxon>Teleostei</taxon>
        <taxon>Notacanthiformes</taxon>
        <taxon>Halosauridae</taxon>
        <taxon>Aldrovandia</taxon>
    </lineage>
</organism>